<dbReference type="EMBL" id="FNYT01000002">
    <property type="protein sequence ID" value="SEI61838.1"/>
    <property type="molecule type" value="Genomic_DNA"/>
</dbReference>
<dbReference type="InterPro" id="IPR011606">
    <property type="entry name" value="Brnchd-chn_aa_trnsp_permease"/>
</dbReference>
<evidence type="ECO:0000256" key="7">
    <source>
        <dbReference type="ARBA" id="ARBA00023136"/>
    </source>
</evidence>
<dbReference type="Proteomes" id="UP000076878">
    <property type="component" value="Unassembled WGS sequence"/>
</dbReference>
<evidence type="ECO:0000256" key="6">
    <source>
        <dbReference type="ARBA" id="ARBA00022989"/>
    </source>
</evidence>
<gene>
    <name evidence="10" type="ORF">SAMN05216375_10216</name>
    <name evidence="9" type="ORF">TR210_540</name>
</gene>
<dbReference type="GO" id="GO:1903785">
    <property type="term" value="P:L-valine transmembrane transport"/>
    <property type="evidence" value="ECO:0007669"/>
    <property type="project" value="TreeGrafter"/>
</dbReference>
<feature type="transmembrane region" description="Helical" evidence="8">
    <location>
        <begin position="130"/>
        <end position="149"/>
    </location>
</feature>
<keyword evidence="7 8" id="KW-0472">Membrane</keyword>
<reference evidence="10 12" key="2">
    <citation type="submission" date="2016-10" db="EMBL/GenBank/DDBJ databases">
        <authorList>
            <person name="Varghese N."/>
            <person name="Submissions S."/>
        </authorList>
    </citation>
    <scope>NUCLEOTIDE SEQUENCE [LARGE SCALE GENOMIC DNA]</scope>
    <source>
        <strain evidence="10 12">DSM 22150</strain>
    </source>
</reference>
<comment type="subcellular location">
    <subcellularLocation>
        <location evidence="1">Cell membrane</location>
        <topology evidence="1">Multi-pass membrane protein</topology>
    </subcellularLocation>
</comment>
<evidence type="ECO:0000313" key="11">
    <source>
        <dbReference type="Proteomes" id="UP000076878"/>
    </source>
</evidence>
<feature type="transmembrane region" description="Helical" evidence="8">
    <location>
        <begin position="182"/>
        <end position="199"/>
    </location>
</feature>
<feature type="transmembrane region" description="Helical" evidence="8">
    <location>
        <begin position="12"/>
        <end position="31"/>
    </location>
</feature>
<name>A0A143YE21_9LACT</name>
<comment type="similarity">
    <text evidence="2">Belongs to the AzlC family.</text>
</comment>
<evidence type="ECO:0000313" key="12">
    <source>
        <dbReference type="Proteomes" id="UP000199280"/>
    </source>
</evidence>
<feature type="transmembrane region" description="Helical" evidence="8">
    <location>
        <begin position="155"/>
        <end position="175"/>
    </location>
</feature>
<dbReference type="STRING" id="640938.TR210_540"/>
<dbReference type="Proteomes" id="UP000199280">
    <property type="component" value="Unassembled WGS sequence"/>
</dbReference>
<keyword evidence="5 8" id="KW-0812">Transmembrane</keyword>
<feature type="transmembrane region" description="Helical" evidence="8">
    <location>
        <begin position="205"/>
        <end position="224"/>
    </location>
</feature>
<evidence type="ECO:0000256" key="2">
    <source>
        <dbReference type="ARBA" id="ARBA00010735"/>
    </source>
</evidence>
<dbReference type="RefSeq" id="WP_068621324.1">
    <property type="nucleotide sequence ID" value="NZ_FJNB01000003.1"/>
</dbReference>
<dbReference type="PROSITE" id="PS51257">
    <property type="entry name" value="PROKAR_LIPOPROTEIN"/>
    <property type="match status" value="1"/>
</dbReference>
<keyword evidence="6 8" id="KW-1133">Transmembrane helix</keyword>
<sequence length="234" mass="25694">MSKKEWLAGMKAIYPVCFGYIPMGLACGVLLQQAGYHWLAVMLMSLLIYGGAAQFMVASMTVAGAGLLEMVIMIFFINLRHLLMSSSLAHRIREKSTAFSIFFAQTITDESFAVNTLYFKTEGMWNPTKALAANVTAYATWILSTGIGAMAGKSIALSPIVMNYILVAMFIFLLISQIENRIVFWTAVFSGILAVILMSLLHHNIAIVLTSILASGFGLYLQNIKDEKEGILRG</sequence>
<keyword evidence="12" id="KW-1185">Reference proteome</keyword>
<evidence type="ECO:0000256" key="5">
    <source>
        <dbReference type="ARBA" id="ARBA00022692"/>
    </source>
</evidence>
<keyword evidence="4" id="KW-1003">Cell membrane</keyword>
<dbReference type="EMBL" id="FJNB01000003">
    <property type="protein sequence ID" value="CZQ86649.1"/>
    <property type="molecule type" value="Genomic_DNA"/>
</dbReference>
<feature type="transmembrane region" description="Helical" evidence="8">
    <location>
        <begin position="63"/>
        <end position="83"/>
    </location>
</feature>
<protein>
    <submittedName>
        <fullName evidence="10">4-azaleucine resistance probable transporter AzlC</fullName>
    </submittedName>
    <submittedName>
        <fullName evidence="9">Branched-chain amino acid transport permease</fullName>
    </submittedName>
</protein>
<accession>A0A143YE21</accession>
<proteinExistence type="inferred from homology"/>
<dbReference type="Pfam" id="PF03591">
    <property type="entry name" value="AzlC"/>
    <property type="match status" value="1"/>
</dbReference>
<reference evidence="9 11" key="1">
    <citation type="submission" date="2016-02" db="EMBL/GenBank/DDBJ databases">
        <authorList>
            <person name="Wen L."/>
            <person name="He K."/>
            <person name="Yang H."/>
        </authorList>
    </citation>
    <scope>NUCLEOTIDE SEQUENCE [LARGE SCALE GENOMIC DNA]</scope>
    <source>
        <strain evidence="9">Trichococcus_R210</strain>
    </source>
</reference>
<evidence type="ECO:0000256" key="1">
    <source>
        <dbReference type="ARBA" id="ARBA00004651"/>
    </source>
</evidence>
<organism evidence="9 11">
    <name type="scientific">Trichococcus ilyis</name>
    <dbReference type="NCBI Taxonomy" id="640938"/>
    <lineage>
        <taxon>Bacteria</taxon>
        <taxon>Bacillati</taxon>
        <taxon>Bacillota</taxon>
        <taxon>Bacilli</taxon>
        <taxon>Lactobacillales</taxon>
        <taxon>Carnobacteriaceae</taxon>
        <taxon>Trichococcus</taxon>
    </lineage>
</organism>
<dbReference type="GO" id="GO:0005886">
    <property type="term" value="C:plasma membrane"/>
    <property type="evidence" value="ECO:0007669"/>
    <property type="project" value="UniProtKB-SubCell"/>
</dbReference>
<evidence type="ECO:0000256" key="8">
    <source>
        <dbReference type="SAM" id="Phobius"/>
    </source>
</evidence>
<evidence type="ECO:0000256" key="4">
    <source>
        <dbReference type="ARBA" id="ARBA00022475"/>
    </source>
</evidence>
<evidence type="ECO:0000313" key="9">
    <source>
        <dbReference type="EMBL" id="CZQ86649.1"/>
    </source>
</evidence>
<dbReference type="PANTHER" id="PTHR34979">
    <property type="entry name" value="INNER MEMBRANE PROTEIN YGAZ"/>
    <property type="match status" value="1"/>
</dbReference>
<evidence type="ECO:0000256" key="3">
    <source>
        <dbReference type="ARBA" id="ARBA00022448"/>
    </source>
</evidence>
<dbReference type="OrthoDB" id="3177005at2"/>
<dbReference type="PANTHER" id="PTHR34979:SF1">
    <property type="entry name" value="INNER MEMBRANE PROTEIN YGAZ"/>
    <property type="match status" value="1"/>
</dbReference>
<keyword evidence="3" id="KW-0813">Transport</keyword>
<dbReference type="AlphaFoldDB" id="A0A143YE21"/>
<evidence type="ECO:0000313" key="10">
    <source>
        <dbReference type="EMBL" id="SEI61838.1"/>
    </source>
</evidence>